<keyword evidence="7" id="KW-0233">DNA recombination</keyword>
<dbReference type="InterPro" id="IPR051399">
    <property type="entry name" value="RNA-guided_DNA_endo/Transpos"/>
</dbReference>
<feature type="domain" description="Cas12f1-like TNB" evidence="9">
    <location>
        <begin position="296"/>
        <end position="361"/>
    </location>
</feature>
<dbReference type="Pfam" id="PF07282">
    <property type="entry name" value="Cas12f1-like_TNB"/>
    <property type="match status" value="1"/>
</dbReference>
<evidence type="ECO:0000256" key="5">
    <source>
        <dbReference type="ARBA" id="ARBA00022833"/>
    </source>
</evidence>
<dbReference type="GO" id="GO:0003677">
    <property type="term" value="F:DNA binding"/>
    <property type="evidence" value="ECO:0007669"/>
    <property type="project" value="UniProtKB-KW"/>
</dbReference>
<keyword evidence="4" id="KW-0479">Metal-binding</keyword>
<comment type="similarity">
    <text evidence="2">In the N-terminal section; belongs to the transposase 2 family.</text>
</comment>
<dbReference type="InterPro" id="IPR053522">
    <property type="entry name" value="RNA-guided_endonuclease_TnpB"/>
</dbReference>
<dbReference type="HOGENOM" id="CLU_032903_0_0_2"/>
<evidence type="ECO:0000259" key="10">
    <source>
        <dbReference type="Pfam" id="PF12323"/>
    </source>
</evidence>
<feature type="domain" description="Transposase putative helix-turn-helix" evidence="10">
    <location>
        <begin position="4"/>
        <end position="49"/>
    </location>
</feature>
<dbReference type="EMBL" id="CP009516">
    <property type="protein sequence ID" value="AKB79435.1"/>
    <property type="molecule type" value="Genomic_DNA"/>
</dbReference>
<dbReference type="NCBIfam" id="NF038281">
    <property type="entry name" value="IS200_TnpB"/>
    <property type="match status" value="1"/>
</dbReference>
<dbReference type="Pfam" id="PF12323">
    <property type="entry name" value="HTH_OrfB_IS605"/>
    <property type="match status" value="1"/>
</dbReference>
<dbReference type="InterPro" id="IPR021027">
    <property type="entry name" value="Transposase_put_HTH"/>
</dbReference>
<organism evidence="11 12">
    <name type="scientific">Methanosarcina horonobensis HB-1 = JCM 15518</name>
    <dbReference type="NCBI Taxonomy" id="1434110"/>
    <lineage>
        <taxon>Archaea</taxon>
        <taxon>Methanobacteriati</taxon>
        <taxon>Methanobacteriota</taxon>
        <taxon>Stenosarchaea group</taxon>
        <taxon>Methanomicrobia</taxon>
        <taxon>Methanosarcinales</taxon>
        <taxon>Methanosarcinaceae</taxon>
        <taxon>Methanosarcina</taxon>
    </lineage>
</organism>
<evidence type="ECO:0000256" key="3">
    <source>
        <dbReference type="ARBA" id="ARBA00022578"/>
    </source>
</evidence>
<dbReference type="AlphaFoldDB" id="A0A0E3WU20"/>
<evidence type="ECO:0000259" key="8">
    <source>
        <dbReference type="Pfam" id="PF01385"/>
    </source>
</evidence>
<evidence type="ECO:0000256" key="4">
    <source>
        <dbReference type="ARBA" id="ARBA00022723"/>
    </source>
</evidence>
<evidence type="ECO:0000256" key="6">
    <source>
        <dbReference type="ARBA" id="ARBA00023125"/>
    </source>
</evidence>
<dbReference type="KEGG" id="mhor:MSHOH_2952"/>
<feature type="domain" description="Probable transposase IS891/IS1136/IS1341" evidence="8">
    <location>
        <begin position="166"/>
        <end position="282"/>
    </location>
</feature>
<evidence type="ECO:0000256" key="2">
    <source>
        <dbReference type="ARBA" id="ARBA00011044"/>
    </source>
</evidence>
<reference evidence="11 12" key="1">
    <citation type="submission" date="2014-07" db="EMBL/GenBank/DDBJ databases">
        <title>Methanogenic archaea and the global carbon cycle.</title>
        <authorList>
            <person name="Henriksen J.R."/>
            <person name="Luke J."/>
            <person name="Reinhart S."/>
            <person name="Benedict M.N."/>
            <person name="Youngblut N.D."/>
            <person name="Metcalf M.E."/>
            <person name="Whitaker R.J."/>
            <person name="Metcalf W.W."/>
        </authorList>
    </citation>
    <scope>NUCLEOTIDE SEQUENCE [LARGE SCALE GENOMIC DNA]</scope>
    <source>
        <strain evidence="11 12">HB-1</strain>
    </source>
</reference>
<evidence type="ECO:0000256" key="1">
    <source>
        <dbReference type="ARBA" id="ARBA00008761"/>
    </source>
</evidence>
<evidence type="ECO:0000259" key="9">
    <source>
        <dbReference type="Pfam" id="PF07282"/>
    </source>
</evidence>
<dbReference type="PATRIC" id="fig|1434110.4.peg.3810"/>
<sequence>MYSMLKAYKYRIYPSKKQKEMIQVHFGACRFVYNWALEQKIKTYEQTRKSISRFDLQHILVHEVKPSNKWLKEANSQALLASLVNVESAFTKFFREKSGFPKFKSKKNPVQSYQMPQHYAVDFEKQIIKLPKIGEVKTILHRRFEGKLKTATISRSSTGKYYISILVDNEKDIPEKQNFSESTTIGIDAGIKDFAVLSNGEKVENPKYLENSLKRMKALQKRVSRKVKGSKNRNKARQHLSKIHETISNQRNNFQHQLSFRLISENQAIALETLNVKGMVKNHCLAQSISDASLSSFVTKLEYKAEWLGKTILRIGRFEPSSKLCNVCGHHNSNLTLDVREWTCPDCKTKHDRDINAAINIKKFSSRSKSYSYLTPMERRG</sequence>
<evidence type="ECO:0000313" key="12">
    <source>
        <dbReference type="Proteomes" id="UP000033101"/>
    </source>
</evidence>
<dbReference type="NCBIfam" id="TIGR01766">
    <property type="entry name" value="IS200/IS605 family accessory protein TnpB-like domain"/>
    <property type="match status" value="1"/>
</dbReference>
<keyword evidence="3" id="KW-0815">Transposition</keyword>
<dbReference type="InterPro" id="IPR001959">
    <property type="entry name" value="Transposase"/>
</dbReference>
<protein>
    <submittedName>
        <fullName evidence="11">Mobile element protein</fullName>
    </submittedName>
</protein>
<keyword evidence="6" id="KW-0238">DNA-binding</keyword>
<accession>A0A0E3WU20</accession>
<dbReference type="PANTHER" id="PTHR30405:SF11">
    <property type="entry name" value="RNA-GUIDED DNA ENDONUCLEASE RV2885C-RELATED"/>
    <property type="match status" value="1"/>
</dbReference>
<dbReference type="InterPro" id="IPR010095">
    <property type="entry name" value="Cas12f1-like_TNB"/>
</dbReference>
<proteinExistence type="inferred from homology"/>
<dbReference type="GO" id="GO:0046872">
    <property type="term" value="F:metal ion binding"/>
    <property type="evidence" value="ECO:0007669"/>
    <property type="project" value="UniProtKB-KW"/>
</dbReference>
<evidence type="ECO:0000256" key="7">
    <source>
        <dbReference type="ARBA" id="ARBA00023172"/>
    </source>
</evidence>
<name>A0A0E3WU20_9EURY</name>
<dbReference type="GO" id="GO:0032196">
    <property type="term" value="P:transposition"/>
    <property type="evidence" value="ECO:0007669"/>
    <property type="project" value="UniProtKB-KW"/>
</dbReference>
<dbReference type="NCBIfam" id="NF040570">
    <property type="entry name" value="guided_TnpB"/>
    <property type="match status" value="1"/>
</dbReference>
<dbReference type="GO" id="GO:0006310">
    <property type="term" value="P:DNA recombination"/>
    <property type="evidence" value="ECO:0007669"/>
    <property type="project" value="UniProtKB-KW"/>
</dbReference>
<dbReference type="Proteomes" id="UP000033101">
    <property type="component" value="Chromosome"/>
</dbReference>
<evidence type="ECO:0000313" key="11">
    <source>
        <dbReference type="EMBL" id="AKB79435.1"/>
    </source>
</evidence>
<keyword evidence="5" id="KW-0862">Zinc</keyword>
<dbReference type="PANTHER" id="PTHR30405">
    <property type="entry name" value="TRANSPOSASE"/>
    <property type="match status" value="1"/>
</dbReference>
<dbReference type="Pfam" id="PF01385">
    <property type="entry name" value="OrfB_IS605"/>
    <property type="match status" value="1"/>
</dbReference>
<keyword evidence="12" id="KW-1185">Reference proteome</keyword>
<comment type="similarity">
    <text evidence="1">In the C-terminal section; belongs to the transposase 35 family.</text>
</comment>
<gene>
    <name evidence="11" type="ORF">MSHOH_2952</name>
</gene>